<dbReference type="RefSeq" id="WP_113041206.1">
    <property type="nucleotide sequence ID" value="NZ_CAWPKC010000004.1"/>
</dbReference>
<proteinExistence type="predicted"/>
<gene>
    <name evidence="2" type="ORF">GPY42_04485</name>
</gene>
<organism evidence="2 3">
    <name type="scientific">Photorhabdus kayaii</name>
    <dbReference type="NCBI Taxonomy" id="230088"/>
    <lineage>
        <taxon>Bacteria</taxon>
        <taxon>Pseudomonadati</taxon>
        <taxon>Pseudomonadota</taxon>
        <taxon>Gammaproteobacteria</taxon>
        <taxon>Enterobacterales</taxon>
        <taxon>Morganellaceae</taxon>
        <taxon>Photorhabdus</taxon>
    </lineage>
</organism>
<dbReference type="SUPFAM" id="SSF46689">
    <property type="entry name" value="Homeodomain-like"/>
    <property type="match status" value="1"/>
</dbReference>
<evidence type="ECO:0000259" key="1">
    <source>
        <dbReference type="Pfam" id="PF02954"/>
    </source>
</evidence>
<keyword evidence="3" id="KW-1185">Reference proteome</keyword>
<dbReference type="InterPro" id="IPR002197">
    <property type="entry name" value="HTH_Fis"/>
</dbReference>
<name>A0ABX0AVQ4_9GAMM</name>
<comment type="caution">
    <text evidence="2">The sequence shown here is derived from an EMBL/GenBank/DDBJ whole genome shotgun (WGS) entry which is preliminary data.</text>
</comment>
<accession>A0ABX0AVQ4</accession>
<reference evidence="2 3" key="1">
    <citation type="submission" date="2019-12" db="EMBL/GenBank/DDBJ databases">
        <title>Engineering Photorhabdus to improve their lethality against agricultural pests.</title>
        <authorList>
            <person name="Machado R.A.R."/>
        </authorList>
    </citation>
    <scope>NUCLEOTIDE SEQUENCE [LARGE SCALE GENOMIC DNA]</scope>
    <source>
        <strain evidence="2 3">M-HU2</strain>
    </source>
</reference>
<protein>
    <recommendedName>
        <fullName evidence="1">DNA binding HTH domain-containing protein</fullName>
    </recommendedName>
</protein>
<dbReference type="InterPro" id="IPR009057">
    <property type="entry name" value="Homeodomain-like_sf"/>
</dbReference>
<dbReference type="Proteomes" id="UP000470051">
    <property type="component" value="Unassembled WGS sequence"/>
</dbReference>
<evidence type="ECO:0000313" key="3">
    <source>
        <dbReference type="Proteomes" id="UP000470051"/>
    </source>
</evidence>
<dbReference type="Gene3D" id="1.10.10.60">
    <property type="entry name" value="Homeodomain-like"/>
    <property type="match status" value="1"/>
</dbReference>
<sequence>MPQLSDNAHADAARLLGSGRNTITRKLKELELK</sequence>
<feature type="domain" description="DNA binding HTH" evidence="1">
    <location>
        <begin position="10"/>
        <end position="30"/>
    </location>
</feature>
<dbReference type="Pfam" id="PF02954">
    <property type="entry name" value="HTH_8"/>
    <property type="match status" value="1"/>
</dbReference>
<dbReference type="EMBL" id="WSFE01000004">
    <property type="protein sequence ID" value="NDL24489.1"/>
    <property type="molecule type" value="Genomic_DNA"/>
</dbReference>
<evidence type="ECO:0000313" key="2">
    <source>
        <dbReference type="EMBL" id="NDL24489.1"/>
    </source>
</evidence>